<accession>A0A2I5T7J8</accession>
<reference evidence="2" key="2">
    <citation type="submission" date="2013-09" db="EMBL/GenBank/DDBJ databases">
        <authorList>
            <person name="Wang G."/>
            <person name="Yang Y."/>
            <person name="Su Y."/>
        </authorList>
    </citation>
    <scope>NUCLEOTIDE SEQUENCE</scope>
    <source>
        <strain evidence="2">ATCC 39006</strain>
    </source>
</reference>
<sequence>MCICDISVEDVYVRLPLSASVAWMLDRQAERKLGWKRFLAPKKNVRPSWKLKPLQDSYEVRFYPKRTPELWFFSAENAARKRL</sequence>
<dbReference type="EMBL" id="CP025084">
    <property type="protein sequence ID" value="AUH04872.1"/>
    <property type="molecule type" value="Genomic_DNA"/>
</dbReference>
<evidence type="ECO:0000313" key="2">
    <source>
        <dbReference type="EMBL" id="AUH04872.1"/>
    </source>
</evidence>
<evidence type="ECO:0000313" key="4">
    <source>
        <dbReference type="Proteomes" id="UP000233778"/>
    </source>
</evidence>
<proteinExistence type="predicted"/>
<dbReference type="KEGG" id="serq:CWC46_12470"/>
<reference evidence="2" key="4">
    <citation type="submission" date="2017-11" db="EMBL/GenBank/DDBJ databases">
        <title>Complete genome sequence of Serratia sp. ATCC 39006.</title>
        <authorList>
            <person name="Hampton H.G."/>
            <person name="Jackson S.A."/>
            <person name="Jauregui R."/>
            <person name="Poulter G.T.M."/>
            <person name="Salmond G.P.C."/>
            <person name="Fineran P.C."/>
        </authorList>
    </citation>
    <scope>NUCLEOTIDE SEQUENCE</scope>
    <source>
        <strain evidence="2">ATCC 39006</strain>
    </source>
</reference>
<dbReference type="KEGG" id="sera:Ser39006_012475"/>
<name>A0A2I5T7J8_SERS3</name>
<reference evidence="2 3" key="1">
    <citation type="journal article" date="2013" name="Genome Announc.">
        <title>Draft genome sequence of Serratia sp. strain ATCC 39006, a model bacterium for analysis of the biosynthesis and regulation of prodigiosin, a carbapenem, and gas vesicles.</title>
        <authorList>
            <person name="Fineran P.C."/>
            <person name="Iglesias Cans M.C."/>
            <person name="Ramsay J.P."/>
            <person name="Wilf N.M."/>
            <person name="Cossyleon D."/>
            <person name="McNeil M.B."/>
            <person name="Williamson N.R."/>
            <person name="Monson R.E."/>
            <person name="Becher S.A."/>
            <person name="Stanton J.A."/>
            <person name="Brugger K."/>
            <person name="Brown S.D."/>
            <person name="Salmond G.P."/>
        </authorList>
    </citation>
    <scope>NUCLEOTIDE SEQUENCE [LARGE SCALE GENOMIC DNA]</scope>
    <source>
        <strain evidence="2">ATCC 39006</strain>
        <strain evidence="3">ATCC 39006 / SC 11482</strain>
    </source>
</reference>
<dbReference type="OrthoDB" id="6473886at2"/>
<gene>
    <name evidence="1" type="ORF">CWC46_12470</name>
    <name evidence="2" type="ORF">Ser39006_012475</name>
</gene>
<dbReference type="AlphaFoldDB" id="A0A2I5T7J8"/>
<dbReference type="Proteomes" id="UP000017700">
    <property type="component" value="Chromosome"/>
</dbReference>
<organism evidence="2 3">
    <name type="scientific">Serratia sp. (strain ATCC 39006)</name>
    <name type="common">Prodigiosinella confusarubida</name>
    <dbReference type="NCBI Taxonomy" id="104623"/>
    <lineage>
        <taxon>Bacteria</taxon>
        <taxon>Pseudomonadati</taxon>
        <taxon>Pseudomonadota</taxon>
        <taxon>Gammaproteobacteria</taxon>
        <taxon>Enterobacterales</taxon>
        <taxon>Pectobacteriaceae</taxon>
        <taxon>Prodigiosinella</taxon>
    </lineage>
</organism>
<dbReference type="STRING" id="104623.Ser39006_02975"/>
<protein>
    <submittedName>
        <fullName evidence="2">Uncharacterized protein</fullName>
    </submittedName>
</protein>
<dbReference type="EMBL" id="CP025085">
    <property type="protein sequence ID" value="AUH00551.1"/>
    <property type="molecule type" value="Genomic_DNA"/>
</dbReference>
<evidence type="ECO:0000313" key="1">
    <source>
        <dbReference type="EMBL" id="AUH00551.1"/>
    </source>
</evidence>
<dbReference type="RefSeq" id="WP_021016238.1">
    <property type="nucleotide sequence ID" value="NZ_CP025084.1"/>
</dbReference>
<keyword evidence="3" id="KW-1185">Reference proteome</keyword>
<evidence type="ECO:0000313" key="3">
    <source>
        <dbReference type="Proteomes" id="UP000017700"/>
    </source>
</evidence>
<reference evidence="1 4" key="3">
    <citation type="submission" date="2017-11" db="EMBL/GenBank/DDBJ databases">
        <title>Complete genome sequence of Serratia sp. ATCC 39006 LacA.</title>
        <authorList>
            <person name="Hampton H.G."/>
            <person name="Jackson S.A."/>
            <person name="Jauregui R."/>
            <person name="Poulter G.T.M."/>
            <person name="Salmond G.P.C."/>
            <person name="Fineran P.C."/>
        </authorList>
    </citation>
    <scope>NUCLEOTIDE SEQUENCE [LARGE SCALE GENOMIC DNA]</scope>
    <source>
        <strain evidence="1 4">ATCC 39006</strain>
    </source>
</reference>
<dbReference type="Proteomes" id="UP000233778">
    <property type="component" value="Chromosome"/>
</dbReference>